<dbReference type="RefSeq" id="WP_200748529.1">
    <property type="nucleotide sequence ID" value="NZ_JAEOAH010000006.1"/>
</dbReference>
<protein>
    <recommendedName>
        <fullName evidence="3 10">Beta sliding clamp</fullName>
    </recommendedName>
</protein>
<comment type="subcellular location">
    <subcellularLocation>
        <location evidence="1 10">Cytoplasm</location>
    </subcellularLocation>
</comment>
<keyword evidence="9" id="KW-0238">DNA-binding</keyword>
<dbReference type="PANTHER" id="PTHR30478:SF0">
    <property type="entry name" value="BETA SLIDING CLAMP"/>
    <property type="match status" value="1"/>
</dbReference>
<proteinExistence type="inferred from homology"/>
<dbReference type="InterPro" id="IPR046938">
    <property type="entry name" value="DNA_clamp_sf"/>
</dbReference>
<dbReference type="Gene3D" id="3.10.150.10">
    <property type="entry name" value="DNA Polymerase III, subunit A, domain 2"/>
    <property type="match status" value="1"/>
</dbReference>
<evidence type="ECO:0000256" key="5">
    <source>
        <dbReference type="ARBA" id="ARBA00022679"/>
    </source>
</evidence>
<dbReference type="Gene3D" id="3.70.10.10">
    <property type="match status" value="1"/>
</dbReference>
<feature type="domain" description="DNA polymerase III beta sliding clamp C-terminal" evidence="13">
    <location>
        <begin position="255"/>
        <end position="374"/>
    </location>
</feature>
<dbReference type="SMART" id="SM00480">
    <property type="entry name" value="POL3Bc"/>
    <property type="match status" value="1"/>
</dbReference>
<dbReference type="NCBIfam" id="TIGR00663">
    <property type="entry name" value="dnan"/>
    <property type="match status" value="1"/>
</dbReference>
<feature type="domain" description="DNA polymerase III beta sliding clamp central" evidence="12">
    <location>
        <begin position="136"/>
        <end position="248"/>
    </location>
</feature>
<dbReference type="Pfam" id="PF00712">
    <property type="entry name" value="DNA_pol3_beta"/>
    <property type="match status" value="1"/>
</dbReference>
<dbReference type="Pfam" id="PF02767">
    <property type="entry name" value="DNA_pol3_beta_2"/>
    <property type="match status" value="1"/>
</dbReference>
<keyword evidence="6 10" id="KW-0548">Nucleotidyltransferase</keyword>
<evidence type="ECO:0000313" key="15">
    <source>
        <dbReference type="Proteomes" id="UP000618943"/>
    </source>
</evidence>
<evidence type="ECO:0000256" key="1">
    <source>
        <dbReference type="ARBA" id="ARBA00004496"/>
    </source>
</evidence>
<dbReference type="PIRSF" id="PIRSF000804">
    <property type="entry name" value="DNA_pol_III_b"/>
    <property type="match status" value="1"/>
</dbReference>
<dbReference type="GO" id="GO:0003887">
    <property type="term" value="F:DNA-directed DNA polymerase activity"/>
    <property type="evidence" value="ECO:0007669"/>
    <property type="project" value="UniProtKB-EC"/>
</dbReference>
<evidence type="ECO:0000256" key="6">
    <source>
        <dbReference type="ARBA" id="ARBA00022695"/>
    </source>
</evidence>
<dbReference type="Proteomes" id="UP000618943">
    <property type="component" value="Unassembled WGS sequence"/>
</dbReference>
<sequence length="376" mass="42073">MEFKINNECFYKAITEVNKAVSRKSPLPILECIKIVANSECLILVGSNADFFIEKVIPLFINGVKVLEVINTGCIVISAKYLGEIVKKLPQDIFVKVNEQQIVTIRSGEVSTNLKGFNSKEYPRLPHIDGTKHLEIPSIELNEMIKQTIFAVSKSGTRPVLTGVNMLFDKNRFTCVATNSHRLALRELAIESNINGSFIVPSANLNELSKLFNNGLGMIHIYLIESYIVFKSNNISLFSRLIEGNYPNVSGLFSAHYKTGIILDTIQFLQGIDRAYLFASEWRNNNVQLEIKDGNKIQISSNSLEIGEIVETQTIKKIVGETDLSISLDGNFLLDALKAVKEKEVKLSFSGPMRPVLIEPLENPSYIQLISPVRTY</sequence>
<evidence type="ECO:0000256" key="7">
    <source>
        <dbReference type="ARBA" id="ARBA00022705"/>
    </source>
</evidence>
<dbReference type="EMBL" id="JAEOAH010000006">
    <property type="protein sequence ID" value="MBK3494725.1"/>
    <property type="molecule type" value="Genomic_DNA"/>
</dbReference>
<evidence type="ECO:0000259" key="13">
    <source>
        <dbReference type="Pfam" id="PF02768"/>
    </source>
</evidence>
<dbReference type="SUPFAM" id="SSF55979">
    <property type="entry name" value="DNA clamp"/>
    <property type="match status" value="3"/>
</dbReference>
<reference evidence="14 15" key="1">
    <citation type="submission" date="2020-12" db="EMBL/GenBank/DDBJ databases">
        <title>YIM B01967 draft genome.</title>
        <authorList>
            <person name="Yan X."/>
        </authorList>
    </citation>
    <scope>NUCLEOTIDE SEQUENCE [LARGE SCALE GENOMIC DNA]</scope>
    <source>
        <strain evidence="14 15">YIM B01967</strain>
    </source>
</reference>
<keyword evidence="4 10" id="KW-0963">Cytoplasm</keyword>
<evidence type="ECO:0000256" key="2">
    <source>
        <dbReference type="ARBA" id="ARBA00010752"/>
    </source>
</evidence>
<comment type="subunit">
    <text evidence="10">Forms a ring-shaped head-to-tail homodimer around DNA.</text>
</comment>
<organism evidence="14 15">
    <name type="scientific">Viridibacillus soli</name>
    <dbReference type="NCBI Taxonomy" id="2798301"/>
    <lineage>
        <taxon>Bacteria</taxon>
        <taxon>Bacillati</taxon>
        <taxon>Bacillota</taxon>
        <taxon>Bacilli</taxon>
        <taxon>Bacillales</taxon>
        <taxon>Caryophanaceae</taxon>
        <taxon>Viridibacillus</taxon>
    </lineage>
</organism>
<dbReference type="InterPro" id="IPR022634">
    <property type="entry name" value="DNA_polIII_beta_N"/>
</dbReference>
<comment type="function">
    <text evidence="10">Confers DNA tethering and processivity to DNA polymerases and other proteins. Acts as a clamp, forming a ring around DNA (a reaction catalyzed by the clamp-loading complex) which diffuses in an ATP-independent manner freely and bidirectionally along dsDNA. Initially characterized for its ability to contact the catalytic subunit of DNA polymerase III (Pol III), a complex, multichain enzyme responsible for most of the replicative synthesis in bacteria; Pol III exhibits 3'-5' exonuclease proofreading activity. The beta chain is required for initiation of replication as well as for processivity of DNA replication.</text>
</comment>
<dbReference type="InterPro" id="IPR022637">
    <property type="entry name" value="DNA_polIII_beta_cen"/>
</dbReference>
<name>A0ABS1H5N5_9BACL</name>
<dbReference type="CDD" id="cd00140">
    <property type="entry name" value="beta_clamp"/>
    <property type="match status" value="1"/>
</dbReference>
<keyword evidence="8 10" id="KW-0239">DNA-directed DNA polymerase</keyword>
<dbReference type="Pfam" id="PF02768">
    <property type="entry name" value="DNA_pol3_beta_3"/>
    <property type="match status" value="1"/>
</dbReference>
<dbReference type="PANTHER" id="PTHR30478">
    <property type="entry name" value="DNA POLYMERASE III SUBUNIT BETA"/>
    <property type="match status" value="1"/>
</dbReference>
<evidence type="ECO:0000256" key="3">
    <source>
        <dbReference type="ARBA" id="ARBA00021035"/>
    </source>
</evidence>
<comment type="caution">
    <text evidence="14">The sequence shown here is derived from an EMBL/GenBank/DDBJ whole genome shotgun (WGS) entry which is preliminary data.</text>
</comment>
<evidence type="ECO:0000259" key="12">
    <source>
        <dbReference type="Pfam" id="PF02767"/>
    </source>
</evidence>
<keyword evidence="7 10" id="KW-0235">DNA replication</keyword>
<keyword evidence="5 10" id="KW-0808">Transferase</keyword>
<gene>
    <name evidence="14" type="primary">dnaN</name>
    <name evidence="14" type="ORF">JFL43_07605</name>
</gene>
<evidence type="ECO:0000259" key="11">
    <source>
        <dbReference type="Pfam" id="PF00712"/>
    </source>
</evidence>
<evidence type="ECO:0000256" key="8">
    <source>
        <dbReference type="ARBA" id="ARBA00022932"/>
    </source>
</evidence>
<evidence type="ECO:0000313" key="14">
    <source>
        <dbReference type="EMBL" id="MBK3494725.1"/>
    </source>
</evidence>
<feature type="domain" description="DNA polymerase III beta sliding clamp N-terminal" evidence="11">
    <location>
        <begin position="1"/>
        <end position="126"/>
    </location>
</feature>
<evidence type="ECO:0000256" key="4">
    <source>
        <dbReference type="ARBA" id="ARBA00022490"/>
    </source>
</evidence>
<keyword evidence="15" id="KW-1185">Reference proteome</keyword>
<accession>A0ABS1H5N5</accession>
<dbReference type="InterPro" id="IPR022635">
    <property type="entry name" value="DNA_polIII_beta_C"/>
</dbReference>
<evidence type="ECO:0000256" key="9">
    <source>
        <dbReference type="ARBA" id="ARBA00023125"/>
    </source>
</evidence>
<dbReference type="InterPro" id="IPR001001">
    <property type="entry name" value="DNA_polIII_beta"/>
</dbReference>
<comment type="similarity">
    <text evidence="2 10">Belongs to the beta sliding clamp family.</text>
</comment>
<evidence type="ECO:0000256" key="10">
    <source>
        <dbReference type="PIRNR" id="PIRNR000804"/>
    </source>
</evidence>